<gene>
    <name evidence="1" type="ORF">BLX24_23730</name>
</gene>
<evidence type="ECO:0000313" key="2">
    <source>
        <dbReference type="Proteomes" id="UP000181790"/>
    </source>
</evidence>
<name>A0A1S2VD57_9BACT</name>
<dbReference type="Proteomes" id="UP000181790">
    <property type="component" value="Unassembled WGS sequence"/>
</dbReference>
<evidence type="ECO:0000313" key="1">
    <source>
        <dbReference type="EMBL" id="OIN56644.1"/>
    </source>
</evidence>
<keyword evidence="2" id="KW-1185">Reference proteome</keyword>
<accession>A0A1S2VD57</accession>
<organism evidence="1 2">
    <name type="scientific">Arsenicibacter rosenii</name>
    <dbReference type="NCBI Taxonomy" id="1750698"/>
    <lineage>
        <taxon>Bacteria</taxon>
        <taxon>Pseudomonadati</taxon>
        <taxon>Bacteroidota</taxon>
        <taxon>Cytophagia</taxon>
        <taxon>Cytophagales</taxon>
        <taxon>Spirosomataceae</taxon>
        <taxon>Arsenicibacter</taxon>
    </lineage>
</organism>
<proteinExistence type="predicted"/>
<sequence>MPETNPLPTLELHPGRELVLLDFDMENGTVLTVNEALGPYSSDLTFTYSTIRDPLQEFRDRLETVCGVGCYGVGAFDFTPAAIVDVIMHLVPQHLSNNWSGLTSRY</sequence>
<protein>
    <submittedName>
        <fullName evidence="1">Uncharacterized protein</fullName>
    </submittedName>
</protein>
<dbReference type="AlphaFoldDB" id="A0A1S2VD57"/>
<comment type="caution">
    <text evidence="1">The sequence shown here is derived from an EMBL/GenBank/DDBJ whole genome shotgun (WGS) entry which is preliminary data.</text>
</comment>
<reference evidence="1 2" key="1">
    <citation type="submission" date="2016-10" db="EMBL/GenBank/DDBJ databases">
        <title>Arsenicibacter rosenii gen. nov., sp. nov., an efficient arsenic-methylating bacterium isolated from an arsenic-contaminated paddy soil.</title>
        <authorList>
            <person name="Huang K."/>
        </authorList>
    </citation>
    <scope>NUCLEOTIDE SEQUENCE [LARGE SCALE GENOMIC DNA]</scope>
    <source>
        <strain evidence="1 2">SM-1</strain>
    </source>
</reference>
<dbReference type="Pfam" id="PF19856">
    <property type="entry name" value="DUF6331"/>
    <property type="match status" value="1"/>
</dbReference>
<dbReference type="EMBL" id="MORL01000020">
    <property type="protein sequence ID" value="OIN56644.1"/>
    <property type="molecule type" value="Genomic_DNA"/>
</dbReference>
<dbReference type="OrthoDB" id="6420167at2"/>
<dbReference type="InterPro" id="IPR046294">
    <property type="entry name" value="DUF6331"/>
</dbReference>